<accession>A0A9P1CPD2</accession>
<feature type="region of interest" description="Disordered" evidence="3">
    <location>
        <begin position="37"/>
        <end position="94"/>
    </location>
</feature>
<reference evidence="6 7" key="2">
    <citation type="submission" date="2024-05" db="EMBL/GenBank/DDBJ databases">
        <authorList>
            <person name="Chen Y."/>
            <person name="Shah S."/>
            <person name="Dougan E. K."/>
            <person name="Thang M."/>
            <person name="Chan C."/>
        </authorList>
    </citation>
    <scope>NUCLEOTIDE SEQUENCE [LARGE SCALE GENOMIC DNA]</scope>
</reference>
<evidence type="ECO:0000256" key="4">
    <source>
        <dbReference type="SAM" id="SignalP"/>
    </source>
</evidence>
<feature type="signal peptide" evidence="4">
    <location>
        <begin position="1"/>
        <end position="18"/>
    </location>
</feature>
<dbReference type="SUPFAM" id="SSF52499">
    <property type="entry name" value="Isochorismatase-like hydrolases"/>
    <property type="match status" value="1"/>
</dbReference>
<dbReference type="PANTHER" id="PTHR11080:SF2">
    <property type="entry name" value="LD05707P"/>
    <property type="match status" value="1"/>
</dbReference>
<dbReference type="EMBL" id="CAMXCT020001967">
    <property type="protein sequence ID" value="CAL1147913.1"/>
    <property type="molecule type" value="Genomic_DNA"/>
</dbReference>
<feature type="compositionally biased region" description="Low complexity" evidence="3">
    <location>
        <begin position="63"/>
        <end position="74"/>
    </location>
</feature>
<keyword evidence="4" id="KW-0732">Signal</keyword>
<protein>
    <submittedName>
        <fullName evidence="6">Nicotinamidase (Nicotinamide deamidase)</fullName>
    </submittedName>
</protein>
<name>A0A9P1CPD2_9DINO</name>
<feature type="chain" id="PRO_5043270719" evidence="4">
    <location>
        <begin position="19"/>
        <end position="211"/>
    </location>
</feature>
<comment type="similarity">
    <text evidence="1">Belongs to the isochorismatase family.</text>
</comment>
<feature type="compositionally biased region" description="Polar residues" evidence="3">
    <location>
        <begin position="82"/>
        <end position="93"/>
    </location>
</feature>
<feature type="compositionally biased region" description="Basic and acidic residues" evidence="3">
    <location>
        <begin position="48"/>
        <end position="62"/>
    </location>
</feature>
<dbReference type="EMBL" id="CAMXCT030001967">
    <property type="protein sequence ID" value="CAL4781850.1"/>
    <property type="molecule type" value="Genomic_DNA"/>
</dbReference>
<dbReference type="Gene3D" id="3.40.50.850">
    <property type="entry name" value="Isochorismatase-like"/>
    <property type="match status" value="1"/>
</dbReference>
<evidence type="ECO:0000313" key="7">
    <source>
        <dbReference type="Proteomes" id="UP001152797"/>
    </source>
</evidence>
<sequence>MWKSILTFAALVANAANAASSAASTCDSYEEATLLQLPPLSPDEQDEKETTERIEEEHKRTLAAETASETGEATVDGDSADATVSTASMTSGNRPKCVKDGKYGIIVVDMQNDFVEADGSLPVAGAEEIIPTINKLVNELEWDFTTFTEDFHPRDHISFAVNSPLKKEPFDFVTLSYDQSLKICGTEYESIYGPMAAGDCSEKITLASFEQ</sequence>
<evidence type="ECO:0000256" key="1">
    <source>
        <dbReference type="ARBA" id="ARBA00006336"/>
    </source>
</evidence>
<dbReference type="OrthoDB" id="1739143at2759"/>
<dbReference type="InterPro" id="IPR036380">
    <property type="entry name" value="Isochorismatase-like_sf"/>
</dbReference>
<dbReference type="PANTHER" id="PTHR11080">
    <property type="entry name" value="PYRAZINAMIDASE/NICOTINAMIDASE"/>
    <property type="match status" value="1"/>
</dbReference>
<dbReference type="InterPro" id="IPR052347">
    <property type="entry name" value="Isochorismatase_Nicotinamidase"/>
</dbReference>
<feature type="non-terminal residue" evidence="5">
    <location>
        <position position="1"/>
    </location>
</feature>
<gene>
    <name evidence="5" type="ORF">C1SCF055_LOCUS21183</name>
</gene>
<dbReference type="EMBL" id="CAMXCT010001967">
    <property type="protein sequence ID" value="CAI3994538.1"/>
    <property type="molecule type" value="Genomic_DNA"/>
</dbReference>
<dbReference type="AlphaFoldDB" id="A0A9P1CPD2"/>
<keyword evidence="7" id="KW-1185">Reference proteome</keyword>
<comment type="caution">
    <text evidence="5">The sequence shown here is derived from an EMBL/GenBank/DDBJ whole genome shotgun (WGS) entry which is preliminary data.</text>
</comment>
<proteinExistence type="inferred from homology"/>
<evidence type="ECO:0000313" key="5">
    <source>
        <dbReference type="EMBL" id="CAI3994538.1"/>
    </source>
</evidence>
<dbReference type="GO" id="GO:0016787">
    <property type="term" value="F:hydrolase activity"/>
    <property type="evidence" value="ECO:0007669"/>
    <property type="project" value="UniProtKB-KW"/>
</dbReference>
<keyword evidence="2" id="KW-0378">Hydrolase</keyword>
<reference evidence="5" key="1">
    <citation type="submission" date="2022-10" db="EMBL/GenBank/DDBJ databases">
        <authorList>
            <person name="Chen Y."/>
            <person name="Dougan E. K."/>
            <person name="Chan C."/>
            <person name="Rhodes N."/>
            <person name="Thang M."/>
        </authorList>
    </citation>
    <scope>NUCLEOTIDE SEQUENCE</scope>
</reference>
<evidence type="ECO:0000313" key="6">
    <source>
        <dbReference type="EMBL" id="CAL4781850.1"/>
    </source>
</evidence>
<evidence type="ECO:0000256" key="3">
    <source>
        <dbReference type="SAM" id="MobiDB-lite"/>
    </source>
</evidence>
<organism evidence="5">
    <name type="scientific">Cladocopium goreaui</name>
    <dbReference type="NCBI Taxonomy" id="2562237"/>
    <lineage>
        <taxon>Eukaryota</taxon>
        <taxon>Sar</taxon>
        <taxon>Alveolata</taxon>
        <taxon>Dinophyceae</taxon>
        <taxon>Suessiales</taxon>
        <taxon>Symbiodiniaceae</taxon>
        <taxon>Cladocopium</taxon>
    </lineage>
</organism>
<evidence type="ECO:0000256" key="2">
    <source>
        <dbReference type="ARBA" id="ARBA00022801"/>
    </source>
</evidence>
<dbReference type="Proteomes" id="UP001152797">
    <property type="component" value="Unassembled WGS sequence"/>
</dbReference>